<evidence type="ECO:0000256" key="5">
    <source>
        <dbReference type="PROSITE-ProRule" id="PRU00146"/>
    </source>
</evidence>
<feature type="compositionally biased region" description="Basic residues" evidence="6">
    <location>
        <begin position="170"/>
        <end position="179"/>
    </location>
</feature>
<feature type="compositionally biased region" description="Basic residues" evidence="6">
    <location>
        <begin position="207"/>
        <end position="221"/>
    </location>
</feature>
<evidence type="ECO:0000313" key="9">
    <source>
        <dbReference type="Proteomes" id="UP001158576"/>
    </source>
</evidence>
<keyword evidence="1" id="KW-0479">Metal-binding</keyword>
<dbReference type="Pfam" id="PF00628">
    <property type="entry name" value="PHD"/>
    <property type="match status" value="1"/>
</dbReference>
<feature type="compositionally biased region" description="Acidic residues" evidence="6">
    <location>
        <begin position="151"/>
        <end position="165"/>
    </location>
</feature>
<evidence type="ECO:0000313" key="8">
    <source>
        <dbReference type="EMBL" id="CAG5096982.1"/>
    </source>
</evidence>
<evidence type="ECO:0000259" key="7">
    <source>
        <dbReference type="PROSITE" id="PS50016"/>
    </source>
</evidence>
<feature type="compositionally biased region" description="Basic and acidic residues" evidence="6">
    <location>
        <begin position="131"/>
        <end position="150"/>
    </location>
</feature>
<feature type="compositionally biased region" description="Basic and acidic residues" evidence="6">
    <location>
        <begin position="72"/>
        <end position="83"/>
    </location>
</feature>
<feature type="compositionally biased region" description="Basic and acidic residues" evidence="6">
    <location>
        <begin position="107"/>
        <end position="116"/>
    </location>
</feature>
<dbReference type="InterPro" id="IPR001965">
    <property type="entry name" value="Znf_PHD"/>
</dbReference>
<gene>
    <name evidence="8" type="ORF">OKIOD_LOCUS6434</name>
</gene>
<dbReference type="PANTHER" id="PTHR46462">
    <property type="entry name" value="UPSET, ISOFORM A"/>
    <property type="match status" value="1"/>
</dbReference>
<reference evidence="8 9" key="1">
    <citation type="submission" date="2021-04" db="EMBL/GenBank/DDBJ databases">
        <authorList>
            <person name="Bliznina A."/>
        </authorList>
    </citation>
    <scope>NUCLEOTIDE SEQUENCE [LARGE SCALE GENOMIC DNA]</scope>
</reference>
<dbReference type="InterPro" id="IPR019787">
    <property type="entry name" value="Znf_PHD-finger"/>
</dbReference>
<dbReference type="Gene3D" id="3.30.40.10">
    <property type="entry name" value="Zinc/RING finger domain, C3HC4 (zinc finger)"/>
    <property type="match status" value="1"/>
</dbReference>
<feature type="compositionally biased region" description="Acidic residues" evidence="6">
    <location>
        <begin position="97"/>
        <end position="106"/>
    </location>
</feature>
<feature type="compositionally biased region" description="Low complexity" evidence="6">
    <location>
        <begin position="222"/>
        <end position="232"/>
    </location>
</feature>
<keyword evidence="2 5" id="KW-0863">Zinc-finger</keyword>
<feature type="compositionally biased region" description="Acidic residues" evidence="6">
    <location>
        <begin position="238"/>
        <end position="254"/>
    </location>
</feature>
<accession>A0ABN7SB17</accession>
<feature type="compositionally biased region" description="Low complexity" evidence="6">
    <location>
        <begin position="382"/>
        <end position="395"/>
    </location>
</feature>
<proteinExistence type="predicted"/>
<keyword evidence="4" id="KW-0156">Chromatin regulator</keyword>
<feature type="compositionally biased region" description="Basic and acidic residues" evidence="6">
    <location>
        <begin position="431"/>
        <end position="458"/>
    </location>
</feature>
<evidence type="ECO:0000256" key="4">
    <source>
        <dbReference type="ARBA" id="ARBA00022853"/>
    </source>
</evidence>
<dbReference type="SMART" id="SM00249">
    <property type="entry name" value="PHD"/>
    <property type="match status" value="1"/>
</dbReference>
<feature type="compositionally biased region" description="Polar residues" evidence="6">
    <location>
        <begin position="367"/>
        <end position="381"/>
    </location>
</feature>
<protein>
    <submittedName>
        <fullName evidence="8">Oidioi.mRNA.OKI2018_I69.XSR.g14876.t1.cds</fullName>
    </submittedName>
</protein>
<dbReference type="InterPro" id="IPR011011">
    <property type="entry name" value="Znf_FYVE_PHD"/>
</dbReference>
<sequence length="552" mass="63000">MADDERTHCICGFTHTTRLMICCDNCNVWLHAECYGLDQKKVKEIEKKNLDFFCNECQPRTDLDLERAQAIQRREAARQEEKKEKRRRRHPASESSESSEEDEETEGSERRFSREDRKAMEYEKLFDKLKKDETKRRRKERPENELKGTSDVEDEENEITDEEDETLKAGRGRGRRGRPPKGAGKSKEPKELPTRKTVKDVESIPTTRKKPGRRPGRRPARATKTAEVETPVQPEPIPETEEPETESADSGLEDEEPIIMSRFIEIPVRGNRSRKRKTLDFSLFTSVGEFGKNTPQSDNILAWRNGNNSKTVVRPETFSTRTESHGAHYRKQWCKQHFEATKNVPLVEDIVKQELRKRNIDLSTLEGLNNSANSDKNGSLMETQSQGDETSSQDSESSEKPVAPPVDKSNSISAAEAQDNDGKKKLSLSDYVKRQREKNAKIAEERAKEEAERKRQENNRLNPDAVSAVLHSAVDAASKGSRVATVTPEDLDWLARLGINLQAENSQDLHQVATQLAKDTEQVLNIFRAANILASLTARRRLSRRTNTFEDF</sequence>
<dbReference type="Proteomes" id="UP001158576">
    <property type="component" value="Chromosome XSR"/>
</dbReference>
<keyword evidence="3" id="KW-0862">Zinc</keyword>
<dbReference type="InterPro" id="IPR019786">
    <property type="entry name" value="Zinc_finger_PHD-type_CS"/>
</dbReference>
<name>A0ABN7SB17_OIKDI</name>
<evidence type="ECO:0000256" key="3">
    <source>
        <dbReference type="ARBA" id="ARBA00022833"/>
    </source>
</evidence>
<dbReference type="InterPro" id="IPR013083">
    <property type="entry name" value="Znf_RING/FYVE/PHD"/>
</dbReference>
<dbReference type="PROSITE" id="PS50016">
    <property type="entry name" value="ZF_PHD_2"/>
    <property type="match status" value="1"/>
</dbReference>
<dbReference type="PROSITE" id="PS01359">
    <property type="entry name" value="ZF_PHD_1"/>
    <property type="match status" value="1"/>
</dbReference>
<feature type="region of interest" description="Disordered" evidence="6">
    <location>
        <begin position="131"/>
        <end position="254"/>
    </location>
</feature>
<dbReference type="SUPFAM" id="SSF57903">
    <property type="entry name" value="FYVE/PHD zinc finger"/>
    <property type="match status" value="1"/>
</dbReference>
<feature type="region of interest" description="Disordered" evidence="6">
    <location>
        <begin position="72"/>
        <end position="116"/>
    </location>
</feature>
<evidence type="ECO:0000256" key="2">
    <source>
        <dbReference type="ARBA" id="ARBA00022771"/>
    </source>
</evidence>
<feature type="compositionally biased region" description="Basic and acidic residues" evidence="6">
    <location>
        <begin position="185"/>
        <end position="202"/>
    </location>
</feature>
<feature type="domain" description="PHD-type" evidence="7">
    <location>
        <begin position="6"/>
        <end position="60"/>
    </location>
</feature>
<dbReference type="PANTHER" id="PTHR46462:SF3">
    <property type="entry name" value="UPSET, ISOFORM A"/>
    <property type="match status" value="1"/>
</dbReference>
<feature type="region of interest" description="Disordered" evidence="6">
    <location>
        <begin position="367"/>
        <end position="463"/>
    </location>
</feature>
<evidence type="ECO:0000256" key="6">
    <source>
        <dbReference type="SAM" id="MobiDB-lite"/>
    </source>
</evidence>
<keyword evidence="9" id="KW-1185">Reference proteome</keyword>
<dbReference type="EMBL" id="OU015569">
    <property type="protein sequence ID" value="CAG5096982.1"/>
    <property type="molecule type" value="Genomic_DNA"/>
</dbReference>
<organism evidence="8 9">
    <name type="scientific">Oikopleura dioica</name>
    <name type="common">Tunicate</name>
    <dbReference type="NCBI Taxonomy" id="34765"/>
    <lineage>
        <taxon>Eukaryota</taxon>
        <taxon>Metazoa</taxon>
        <taxon>Chordata</taxon>
        <taxon>Tunicata</taxon>
        <taxon>Appendicularia</taxon>
        <taxon>Copelata</taxon>
        <taxon>Oikopleuridae</taxon>
        <taxon>Oikopleura</taxon>
    </lineage>
</organism>
<evidence type="ECO:0000256" key="1">
    <source>
        <dbReference type="ARBA" id="ARBA00022723"/>
    </source>
</evidence>